<protein>
    <recommendedName>
        <fullName evidence="4">Transposase domain-containing protein</fullName>
    </recommendedName>
</protein>
<name>A0A8H7EWM4_AGABI</name>
<dbReference type="Proteomes" id="UP000629468">
    <property type="component" value="Unassembled WGS sequence"/>
</dbReference>
<dbReference type="PANTHER" id="PTHR46579">
    <property type="entry name" value="F5/8 TYPE C DOMAIN-CONTAINING PROTEIN-RELATED"/>
    <property type="match status" value="1"/>
</dbReference>
<dbReference type="PANTHER" id="PTHR46579:SF1">
    <property type="entry name" value="F5_8 TYPE C DOMAIN-CONTAINING PROTEIN"/>
    <property type="match status" value="1"/>
</dbReference>
<feature type="compositionally biased region" description="Acidic residues" evidence="1">
    <location>
        <begin position="145"/>
        <end position="156"/>
    </location>
</feature>
<comment type="caution">
    <text evidence="2">The sequence shown here is derived from an EMBL/GenBank/DDBJ whole genome shotgun (WGS) entry which is preliminary data.</text>
</comment>
<organism evidence="2 3">
    <name type="scientific">Agaricus bisporus var. burnettii</name>
    <dbReference type="NCBI Taxonomy" id="192524"/>
    <lineage>
        <taxon>Eukaryota</taxon>
        <taxon>Fungi</taxon>
        <taxon>Dikarya</taxon>
        <taxon>Basidiomycota</taxon>
        <taxon>Agaricomycotina</taxon>
        <taxon>Agaricomycetes</taxon>
        <taxon>Agaricomycetidae</taxon>
        <taxon>Agaricales</taxon>
        <taxon>Agaricineae</taxon>
        <taxon>Agaricaceae</taxon>
        <taxon>Agaricus</taxon>
    </lineage>
</organism>
<evidence type="ECO:0000256" key="1">
    <source>
        <dbReference type="SAM" id="MobiDB-lite"/>
    </source>
</evidence>
<dbReference type="AlphaFoldDB" id="A0A8H7EWM4"/>
<evidence type="ECO:0008006" key="4">
    <source>
        <dbReference type="Google" id="ProtNLM"/>
    </source>
</evidence>
<evidence type="ECO:0000313" key="2">
    <source>
        <dbReference type="EMBL" id="KAF7761037.1"/>
    </source>
</evidence>
<evidence type="ECO:0000313" key="3">
    <source>
        <dbReference type="Proteomes" id="UP000629468"/>
    </source>
</evidence>
<feature type="compositionally biased region" description="Polar residues" evidence="1">
    <location>
        <begin position="52"/>
        <end position="73"/>
    </location>
</feature>
<reference evidence="2 3" key="1">
    <citation type="journal article" name="Sci. Rep.">
        <title>Telomere-to-telomere assembled and centromere annotated genomes of the two main subspecies of the button mushroom Agaricus bisporus reveal especially polymorphic chromosome ends.</title>
        <authorList>
            <person name="Sonnenberg A.S.M."/>
            <person name="Sedaghat-Telgerd N."/>
            <person name="Lavrijssen B."/>
            <person name="Ohm R.A."/>
            <person name="Hendrickx P.M."/>
            <person name="Scholtmeijer K."/>
            <person name="Baars J.J.P."/>
            <person name="van Peer A."/>
        </authorList>
    </citation>
    <scope>NUCLEOTIDE SEQUENCE [LARGE SCALE GENOMIC DNA]</scope>
    <source>
        <strain evidence="2 3">H119_p4</strain>
    </source>
</reference>
<dbReference type="EMBL" id="JABXXO010000014">
    <property type="protein sequence ID" value="KAF7761037.1"/>
    <property type="molecule type" value="Genomic_DNA"/>
</dbReference>
<accession>A0A8H7EWM4</accession>
<feature type="region of interest" description="Disordered" evidence="1">
    <location>
        <begin position="48"/>
        <end position="111"/>
    </location>
</feature>
<feature type="compositionally biased region" description="Acidic residues" evidence="1">
    <location>
        <begin position="168"/>
        <end position="189"/>
    </location>
</feature>
<sequence>MSLESAEHPGKVKCTCGCNKFVVYATKRAHLNGKSTTRIGASVLEEFRDLRPSQTTSQKRNLSTSPSHNQARPTTRRRLAVSGADQPGDVDLVFPPDEPEHRADSPPYRSTYALDTIRHVFEERWRNEQQHDFNDEESEKSSETGGEDDDELDSGGDGENIGGNMSDEVGDGDGDDSTEVDGTAEDDDGSLPGHNVPEIAFWDEIDEDYCRRVMSSDYSLGEADLSLLRQYTLKVEEHLTEKTFKRLKRTFPDAHHDTLKVTKKRVKQLSGFESIRYSCCVNSCVCFTGPYQDSTRCPHCNEARFDSQDKPRKFFEYIPLIPRLRAMSANRSACRNDALPSLLNTIVPSSRDTNPCFYFSDPRDVALGLSTDGFAPFKRREKTCWPIILFNYNLPPKIRFQKKYCINVGTVPGPKKPWDMDSFLWPLVRELVQLEAGVKAFDGVTQSLFLLHAFLMIGFGDIPAMSLIMRMKGCNGICPCRICNIKGVSFGSKTYYVPLRRDKIPHSEPPQYDPAALPIRVHDELLAQAMEVQMAPNKATSERLSKQYGIKGTPILSTLSSISFPASFPFDFMHLIWENLIPNLILFWTGNFKDLNHQDADYVIQPSIWNDIGKITASCKASIPSAFGAPVPNIATHRSQMTSEMYSNWTLFIAPIVLRGRFKRSVYYKHFMKLVKLLNLCLELEIGEEALDEIDGGFQSWVEDYEHLYYQNKPERLSACPLTIHALLHIAWGIKTAGPVWTYWAFPMERHCNSLLPSIKSRRHPYASISAFVSARAQLDQIQLIYNLQEELHLDFEIGTPGNGLINESCKEIQAWSTDFRTNKLTTDPCFRLCSPKRHKSLPASLREKVFAALATYFKTSKAVIRTAINLEEPVAQYGRVVYLEEDTMIARDMVRQSEDSRDASYVKYVQLVDKYAHQSNRPSEFVEKQFFGQLKRVILLELPSIPYLHREPSTVVYAIIQSVKAKLEKDIYYYSANGPVEVVDLNCMWHYTSWIGLNLVVSVTIVLLTNVT</sequence>
<proteinExistence type="predicted"/>
<gene>
    <name evidence="2" type="ORF">Agabi119p4_10446</name>
</gene>
<dbReference type="InterPro" id="IPR004242">
    <property type="entry name" value="Transposase_21"/>
</dbReference>
<dbReference type="Pfam" id="PF02992">
    <property type="entry name" value="Transposase_21"/>
    <property type="match status" value="1"/>
</dbReference>
<feature type="region of interest" description="Disordered" evidence="1">
    <location>
        <begin position="127"/>
        <end position="198"/>
    </location>
</feature>